<dbReference type="CDD" id="cd02440">
    <property type="entry name" value="AdoMet_MTases"/>
    <property type="match status" value="1"/>
</dbReference>
<dbReference type="Pfam" id="PF05175">
    <property type="entry name" value="MTS"/>
    <property type="match status" value="1"/>
</dbReference>
<protein>
    <submittedName>
        <fullName evidence="7">Transferase</fullName>
    </submittedName>
</protein>
<evidence type="ECO:0000313" key="7">
    <source>
        <dbReference type="EMBL" id="OYN84614.1"/>
    </source>
</evidence>
<dbReference type="GO" id="GO:0035657">
    <property type="term" value="C:eRF1 methyltransferase complex"/>
    <property type="evidence" value="ECO:0007669"/>
    <property type="project" value="TreeGrafter"/>
</dbReference>
<dbReference type="Proteomes" id="UP000216533">
    <property type="component" value="Unassembled WGS sequence"/>
</dbReference>
<dbReference type="RefSeq" id="WP_094451677.1">
    <property type="nucleotide sequence ID" value="NZ_NMVI01000027.1"/>
</dbReference>
<evidence type="ECO:0000259" key="5">
    <source>
        <dbReference type="Pfam" id="PF05175"/>
    </source>
</evidence>
<sequence>MPDAAELAQQLRPDLEAADYRVDRLLERIGDAGQLGLGRNTTVAADRALTEHRALAGADDSLATLIRLWTLQQELPAEQVRAALPDSFEAVTAAGLITGVPDSAGVGRVRAAVDVRPYASDAGDLGWIVSDLTPGLDHVVPDPAADYVLGVSPASTTLTQLTMPTPVDSALDLGTGCGVQALHLTQHANHVVATDLNRRALELAELTLALSGASAELRLGSLYEPVSERFDLIVTNPPYVMSPPDTAALTYREGGFEADGLVAQVISGSGAHLTEGGCLQVLGNWAQIDGQDWQDRVAAWLPAGADAWFLERESLDPYEYIEVWLTDAGLDRTPHWRHRYDAWLDYFAQQRITGVSMGWVLVVNSHREDPVRRYEAWPHQVHQPVGQAYAATRDNLWLARASETELWQLAPRPVEGVAQEAIGQPGADDPEAIVLRQRFGLGRAEIVDTATAAVVGACDGDLTLGVLVDAVGQVLDEPASELRARLAPRLRELILLGFLQS</sequence>
<dbReference type="GO" id="GO:0008170">
    <property type="term" value="F:N-methyltransferase activity"/>
    <property type="evidence" value="ECO:0007669"/>
    <property type="project" value="UniProtKB-ARBA"/>
</dbReference>
<dbReference type="InterPro" id="IPR055487">
    <property type="entry name" value="DUF7059"/>
</dbReference>
<name>A0A255DZ94_9ACTN</name>
<evidence type="ECO:0000256" key="2">
    <source>
        <dbReference type="ARBA" id="ARBA00022603"/>
    </source>
</evidence>
<dbReference type="InterPro" id="IPR007848">
    <property type="entry name" value="Small_mtfrase_dom"/>
</dbReference>
<dbReference type="Pfam" id="PF23186">
    <property type="entry name" value="DUF7059"/>
    <property type="match status" value="1"/>
</dbReference>
<evidence type="ECO:0000256" key="4">
    <source>
        <dbReference type="ARBA" id="ARBA00022691"/>
    </source>
</evidence>
<evidence type="ECO:0000256" key="3">
    <source>
        <dbReference type="ARBA" id="ARBA00022679"/>
    </source>
</evidence>
<evidence type="ECO:0000313" key="8">
    <source>
        <dbReference type="Proteomes" id="UP000216533"/>
    </source>
</evidence>
<dbReference type="PANTHER" id="PTHR45875">
    <property type="entry name" value="METHYLTRANSFERASE N6AMT1"/>
    <property type="match status" value="1"/>
</dbReference>
<dbReference type="Gene3D" id="3.40.50.150">
    <property type="entry name" value="Vaccinia Virus protein VP39"/>
    <property type="match status" value="1"/>
</dbReference>
<proteinExistence type="inferred from homology"/>
<dbReference type="SUPFAM" id="SSF53335">
    <property type="entry name" value="S-adenosyl-L-methionine-dependent methyltransferases"/>
    <property type="match status" value="1"/>
</dbReference>
<dbReference type="PROSITE" id="PS00092">
    <property type="entry name" value="N6_MTASE"/>
    <property type="match status" value="1"/>
</dbReference>
<dbReference type="AlphaFoldDB" id="A0A255DZ94"/>
<keyword evidence="3 7" id="KW-0808">Transferase</keyword>
<accession>A0A255DZ94</accession>
<dbReference type="GO" id="GO:0008276">
    <property type="term" value="F:protein methyltransferase activity"/>
    <property type="evidence" value="ECO:0007669"/>
    <property type="project" value="TreeGrafter"/>
</dbReference>
<evidence type="ECO:0000256" key="1">
    <source>
        <dbReference type="ARBA" id="ARBA00006149"/>
    </source>
</evidence>
<organism evidence="7 8">
    <name type="scientific">Parenemella sanctibonifatiensis</name>
    <dbReference type="NCBI Taxonomy" id="2016505"/>
    <lineage>
        <taxon>Bacteria</taxon>
        <taxon>Bacillati</taxon>
        <taxon>Actinomycetota</taxon>
        <taxon>Actinomycetes</taxon>
        <taxon>Propionibacteriales</taxon>
        <taxon>Propionibacteriaceae</taxon>
        <taxon>Parenemella</taxon>
    </lineage>
</organism>
<keyword evidence="2" id="KW-0489">Methyltransferase</keyword>
<dbReference type="EMBL" id="NMVI01000027">
    <property type="protein sequence ID" value="OYN84614.1"/>
    <property type="molecule type" value="Genomic_DNA"/>
</dbReference>
<dbReference type="PANTHER" id="PTHR45875:SF1">
    <property type="entry name" value="METHYLTRANSFERASE N6AMT1"/>
    <property type="match status" value="1"/>
</dbReference>
<evidence type="ECO:0000259" key="6">
    <source>
        <dbReference type="Pfam" id="PF23186"/>
    </source>
</evidence>
<keyword evidence="4" id="KW-0949">S-adenosyl-L-methionine</keyword>
<reference evidence="7 8" key="1">
    <citation type="submission" date="2017-07" db="EMBL/GenBank/DDBJ databases">
        <title>Draft whole genome sequences of clinical Proprionibacteriaceae strains.</title>
        <authorList>
            <person name="Bernier A.-M."/>
            <person name="Bernard K."/>
            <person name="Domingo M.-C."/>
        </authorList>
    </citation>
    <scope>NUCLEOTIDE SEQUENCE [LARGE SCALE GENOMIC DNA]</scope>
    <source>
        <strain evidence="7 8">NML 160184</strain>
    </source>
</reference>
<gene>
    <name evidence="7" type="ORF">CGZ92_12315</name>
</gene>
<comment type="caution">
    <text evidence="7">The sequence shown here is derived from an EMBL/GenBank/DDBJ whole genome shotgun (WGS) entry which is preliminary data.</text>
</comment>
<dbReference type="GO" id="GO:0008757">
    <property type="term" value="F:S-adenosylmethionine-dependent methyltransferase activity"/>
    <property type="evidence" value="ECO:0007669"/>
    <property type="project" value="TreeGrafter"/>
</dbReference>
<dbReference type="GO" id="GO:0003676">
    <property type="term" value="F:nucleic acid binding"/>
    <property type="evidence" value="ECO:0007669"/>
    <property type="project" value="InterPro"/>
</dbReference>
<dbReference type="InterPro" id="IPR029063">
    <property type="entry name" value="SAM-dependent_MTases_sf"/>
</dbReference>
<dbReference type="InterPro" id="IPR052190">
    <property type="entry name" value="Euk-Arch_PrmC-MTase"/>
</dbReference>
<comment type="similarity">
    <text evidence="1">Belongs to the eukaryotic/archaeal PrmC-related family.</text>
</comment>
<feature type="domain" description="DUF7059" evidence="6">
    <location>
        <begin position="17"/>
        <end position="102"/>
    </location>
</feature>
<dbReference type="GO" id="GO:0032259">
    <property type="term" value="P:methylation"/>
    <property type="evidence" value="ECO:0007669"/>
    <property type="project" value="UniProtKB-KW"/>
</dbReference>
<feature type="domain" description="Methyltransferase small" evidence="5">
    <location>
        <begin position="162"/>
        <end position="284"/>
    </location>
</feature>
<dbReference type="InterPro" id="IPR002052">
    <property type="entry name" value="DNA_methylase_N6_adenine_CS"/>
</dbReference>